<reference evidence="2 3" key="1">
    <citation type="submission" date="2015-07" db="EMBL/GenBank/DDBJ databases">
        <authorList>
            <person name="Noorani M."/>
        </authorList>
    </citation>
    <scope>NUCLEOTIDE SEQUENCE [LARGE SCALE GENOMIC DNA]</scope>
    <source>
        <strain evidence="2 3">CECT 5088</strain>
    </source>
</reference>
<feature type="region of interest" description="Disordered" evidence="1">
    <location>
        <begin position="103"/>
        <end position="125"/>
    </location>
</feature>
<feature type="compositionally biased region" description="Basic and acidic residues" evidence="1">
    <location>
        <begin position="15"/>
        <end position="31"/>
    </location>
</feature>
<organism evidence="2 3">
    <name type="scientific">Jannaschia rubra</name>
    <dbReference type="NCBI Taxonomy" id="282197"/>
    <lineage>
        <taxon>Bacteria</taxon>
        <taxon>Pseudomonadati</taxon>
        <taxon>Pseudomonadota</taxon>
        <taxon>Alphaproteobacteria</taxon>
        <taxon>Rhodobacterales</taxon>
        <taxon>Roseobacteraceae</taxon>
        <taxon>Jannaschia</taxon>
    </lineage>
</organism>
<evidence type="ECO:0000256" key="1">
    <source>
        <dbReference type="SAM" id="MobiDB-lite"/>
    </source>
</evidence>
<sequence length="125" mass="13817">MATPDFPADPFPLPEDVREGLQKARDRDRRKTGGRLRVQVGDAWYPISAYDEHGFEVALSVAPKLRGLVEIHDGARLLRSVLIVAGEPLGEVMRYDIKRGTDARTDAPVDYEQPEGRPSAILPPG</sequence>
<dbReference type="OrthoDB" id="7658488at2"/>
<evidence type="ECO:0000313" key="3">
    <source>
        <dbReference type="Proteomes" id="UP000048908"/>
    </source>
</evidence>
<evidence type="ECO:0000313" key="2">
    <source>
        <dbReference type="EMBL" id="CTQ31563.1"/>
    </source>
</evidence>
<keyword evidence="3" id="KW-1185">Reference proteome</keyword>
<dbReference type="AlphaFoldDB" id="A0A0M6XN06"/>
<dbReference type="STRING" id="282197.SAMN04488517_10197"/>
<dbReference type="RefSeq" id="WP_055681033.1">
    <property type="nucleotide sequence ID" value="NZ_CANMUL010000003.1"/>
</dbReference>
<protein>
    <submittedName>
        <fullName evidence="2">Uncharacterized protein</fullName>
    </submittedName>
</protein>
<accession>A0A0M6XN06</accession>
<dbReference type="Proteomes" id="UP000048908">
    <property type="component" value="Unassembled WGS sequence"/>
</dbReference>
<dbReference type="EMBL" id="CXPG01000009">
    <property type="protein sequence ID" value="CTQ31563.1"/>
    <property type="molecule type" value="Genomic_DNA"/>
</dbReference>
<name>A0A0M6XN06_9RHOB</name>
<feature type="region of interest" description="Disordered" evidence="1">
    <location>
        <begin position="1"/>
        <end position="33"/>
    </location>
</feature>
<proteinExistence type="predicted"/>
<gene>
    <name evidence="2" type="ORF">JAN5088_00321</name>
</gene>